<feature type="transmembrane region" description="Helical" evidence="1">
    <location>
        <begin position="39"/>
        <end position="60"/>
    </location>
</feature>
<protein>
    <recommendedName>
        <fullName evidence="2">DUF4097 domain-containing protein</fullName>
    </recommendedName>
</protein>
<feature type="domain" description="DUF4097" evidence="2">
    <location>
        <begin position="363"/>
        <end position="469"/>
    </location>
</feature>
<accession>A0A067XRT0</accession>
<name>A0A067XRT0_9BACT</name>
<evidence type="ECO:0000259" key="2">
    <source>
        <dbReference type="Pfam" id="PF13349"/>
    </source>
</evidence>
<reference evidence="3" key="1">
    <citation type="submission" date="2013-03" db="EMBL/GenBank/DDBJ databases">
        <authorList>
            <person name="Tan H."/>
            <person name="Mooij M.J."/>
            <person name="Barret M."/>
            <person name="O'Gara F."/>
        </authorList>
    </citation>
    <scope>NUCLEOTIDE SEQUENCE</scope>
</reference>
<dbReference type="InterPro" id="IPR025164">
    <property type="entry name" value="Toastrack_DUF4097"/>
</dbReference>
<proteinExistence type="predicted"/>
<keyword evidence="1" id="KW-0812">Transmembrane</keyword>
<dbReference type="EMBL" id="KC770996">
    <property type="protein sequence ID" value="AGT45831.1"/>
    <property type="molecule type" value="Genomic_DNA"/>
</dbReference>
<sequence length="477" mass="52241">MRKGLGGIVWSLILIGAGTLFLLGNLFPELRPWRLFARYWSAPWLLFAQFWPVIIIAWGISKLLSYLRSDQDPAAGRRSLLSGGDVVLLVFLLIAGTTATNLTKAFHNGFFGWKSDKERFRFDIEDWDFGDSRPTFEFSEEVSQPVTADRTALEVVNRHGNIAVFVHGLPSIKVKLQEKVRAEDEARGREISNQLKIVMDRKDRGFSLSTNRETLPDEWRRGLETHLSVWVPKSMAVTLSNEHGQVSLDGISGSHSITNAHGSVTIKNVDGSLRVENRHGPVNVSAITGDCSIKNKYGAVQVEGIGGKTEIENAHGPIDLRQLKGSVNLSNRYGRILCVDLEGGLIVDGKHAEVQAQNIGGDVQVATAYQSIELENVLGSISVKGEHGDIAIKNSQPLVKPIVVDAEYSGVDITLPKESRFELDANSKYGKFASGFESVKLSESTAGKNLRVRGSNGTGGPSITIHTSYRSINLNPS</sequence>
<feature type="transmembrane region" description="Helical" evidence="1">
    <location>
        <begin position="80"/>
        <end position="99"/>
    </location>
</feature>
<keyword evidence="1" id="KW-1133">Transmembrane helix</keyword>
<keyword evidence="1" id="KW-0472">Membrane</keyword>
<dbReference type="Pfam" id="PF13349">
    <property type="entry name" value="DUF4097"/>
    <property type="match status" value="1"/>
</dbReference>
<organism evidence="3">
    <name type="scientific">uncultured marine bacterium PPT_M2</name>
    <dbReference type="NCBI Taxonomy" id="1381397"/>
    <lineage>
        <taxon>Bacteria</taxon>
        <taxon>environmental samples</taxon>
    </lineage>
</organism>
<feature type="transmembrane region" description="Helical" evidence="1">
    <location>
        <begin position="7"/>
        <end position="27"/>
    </location>
</feature>
<gene>
    <name evidence="3" type="ORF">PPT_M2_23</name>
</gene>
<dbReference type="AlphaFoldDB" id="A0A067XRT0"/>
<evidence type="ECO:0000313" key="3">
    <source>
        <dbReference type="EMBL" id="AGT45831.1"/>
    </source>
</evidence>
<evidence type="ECO:0000256" key="1">
    <source>
        <dbReference type="SAM" id="Phobius"/>
    </source>
</evidence>